<dbReference type="PROSITE" id="PS00061">
    <property type="entry name" value="ADH_SHORT"/>
    <property type="match status" value="1"/>
</dbReference>
<evidence type="ECO:0000313" key="3">
    <source>
        <dbReference type="EMBL" id="MFC0680937.1"/>
    </source>
</evidence>
<comment type="caution">
    <text evidence="3">The sequence shown here is derived from an EMBL/GenBank/DDBJ whole genome shotgun (WGS) entry which is preliminary data.</text>
</comment>
<reference evidence="3 4" key="1">
    <citation type="submission" date="2024-09" db="EMBL/GenBank/DDBJ databases">
        <authorList>
            <person name="Sun Q."/>
            <person name="Mori K."/>
        </authorList>
    </citation>
    <scope>NUCLEOTIDE SEQUENCE [LARGE SCALE GENOMIC DNA]</scope>
    <source>
        <strain evidence="3 4">KCTC 23076</strain>
    </source>
</reference>
<dbReference type="PANTHER" id="PTHR48107">
    <property type="entry name" value="NADPH-DEPENDENT ALDEHYDE REDUCTASE-LIKE PROTEIN, CHLOROPLASTIC-RELATED"/>
    <property type="match status" value="1"/>
</dbReference>
<evidence type="ECO:0000313" key="4">
    <source>
        <dbReference type="Proteomes" id="UP001589896"/>
    </source>
</evidence>
<dbReference type="PANTHER" id="PTHR48107:SF7">
    <property type="entry name" value="RE15974P"/>
    <property type="match status" value="1"/>
</dbReference>
<accession>A0ABV6RWW1</accession>
<dbReference type="Pfam" id="PF13561">
    <property type="entry name" value="adh_short_C2"/>
    <property type="match status" value="1"/>
</dbReference>
<dbReference type="Gene3D" id="3.40.50.720">
    <property type="entry name" value="NAD(P)-binding Rossmann-like Domain"/>
    <property type="match status" value="1"/>
</dbReference>
<evidence type="ECO:0000256" key="2">
    <source>
        <dbReference type="ARBA" id="ARBA00023002"/>
    </source>
</evidence>
<evidence type="ECO:0000256" key="1">
    <source>
        <dbReference type="ARBA" id="ARBA00006484"/>
    </source>
</evidence>
<dbReference type="RefSeq" id="WP_386673105.1">
    <property type="nucleotide sequence ID" value="NZ_JBHLTG010000006.1"/>
</dbReference>
<dbReference type="InterPro" id="IPR020904">
    <property type="entry name" value="Sc_DH/Rdtase_CS"/>
</dbReference>
<dbReference type="InterPro" id="IPR002347">
    <property type="entry name" value="SDR_fam"/>
</dbReference>
<proteinExistence type="inferred from homology"/>
<organism evidence="3 4">
    <name type="scientific">Lysobacter korlensis</name>
    <dbReference type="NCBI Taxonomy" id="553636"/>
    <lineage>
        <taxon>Bacteria</taxon>
        <taxon>Pseudomonadati</taxon>
        <taxon>Pseudomonadota</taxon>
        <taxon>Gammaproteobacteria</taxon>
        <taxon>Lysobacterales</taxon>
        <taxon>Lysobacteraceae</taxon>
        <taxon>Lysobacter</taxon>
    </lineage>
</organism>
<comment type="similarity">
    <text evidence="1">Belongs to the short-chain dehydrogenases/reductases (SDR) family.</text>
</comment>
<keyword evidence="4" id="KW-1185">Reference proteome</keyword>
<keyword evidence="2" id="KW-0560">Oxidoreductase</keyword>
<dbReference type="Proteomes" id="UP001589896">
    <property type="component" value="Unassembled WGS sequence"/>
</dbReference>
<name>A0ABV6RWW1_9GAMM</name>
<dbReference type="InterPro" id="IPR036291">
    <property type="entry name" value="NAD(P)-bd_dom_sf"/>
</dbReference>
<gene>
    <name evidence="3" type="ORF">ACFFGH_24165</name>
</gene>
<dbReference type="EMBL" id="JBHLTG010000006">
    <property type="protein sequence ID" value="MFC0680937.1"/>
    <property type="molecule type" value="Genomic_DNA"/>
</dbReference>
<dbReference type="SUPFAM" id="SSF51735">
    <property type="entry name" value="NAD(P)-binding Rossmann-fold domains"/>
    <property type="match status" value="1"/>
</dbReference>
<sequence>MSRPVVLITGVGRPEGIGAGIADRLASDGWDVAFAYWAPYDARVHGTASDETTAVQQQLEELGARVFRRSADLADPSTAPALVSDARDALGQLSGLVLSHTESVDSSILDTTLESFDRHFAVNVRASWQLIAEFARQVPSTGGRIVALTSDHAVHNLPYGASKGALDRIVLAAARELGHLGITSNAVNPGPIDTGWMTDEIRESAVARQPTGRLGTPADTADLVSFLLSERGAWINGQLLKSDGGFSS</sequence>
<protein>
    <submittedName>
        <fullName evidence="3">SDR family oxidoreductase</fullName>
    </submittedName>
</protein>
<dbReference type="PRINTS" id="PR00081">
    <property type="entry name" value="GDHRDH"/>
</dbReference>